<evidence type="ECO:0000256" key="1">
    <source>
        <dbReference type="ARBA" id="ARBA00004170"/>
    </source>
</evidence>
<dbReference type="InterPro" id="IPR035824">
    <property type="entry name" value="Endophilin_A_SH3"/>
</dbReference>
<dbReference type="SMART" id="SM00326">
    <property type="entry name" value="SH3"/>
    <property type="match status" value="1"/>
</dbReference>
<evidence type="ECO:0000256" key="5">
    <source>
        <dbReference type="PROSITE-ProRule" id="PRU00192"/>
    </source>
</evidence>
<protein>
    <submittedName>
        <fullName evidence="10">CNTLN protein</fullName>
    </submittedName>
</protein>
<feature type="compositionally biased region" description="Low complexity" evidence="7">
    <location>
        <begin position="778"/>
        <end position="790"/>
    </location>
</feature>
<evidence type="ECO:0000256" key="6">
    <source>
        <dbReference type="SAM" id="Coils"/>
    </source>
</evidence>
<feature type="coiled-coil region" evidence="6">
    <location>
        <begin position="93"/>
        <end position="292"/>
    </location>
</feature>
<feature type="domain" description="BAR" evidence="9">
    <location>
        <begin position="1196"/>
        <end position="1427"/>
    </location>
</feature>
<feature type="coiled-coil region" evidence="6">
    <location>
        <begin position="557"/>
        <end position="675"/>
    </location>
</feature>
<feature type="region of interest" description="Disordered" evidence="7">
    <location>
        <begin position="1167"/>
        <end position="1187"/>
    </location>
</feature>
<dbReference type="GO" id="GO:0016020">
    <property type="term" value="C:membrane"/>
    <property type="evidence" value="ECO:0007669"/>
    <property type="project" value="UniProtKB-SubCell"/>
</dbReference>
<dbReference type="GO" id="GO:0010457">
    <property type="term" value="P:centriole-centriole cohesion"/>
    <property type="evidence" value="ECO:0007669"/>
    <property type="project" value="TreeGrafter"/>
</dbReference>
<keyword evidence="6" id="KW-0175">Coiled coil</keyword>
<feature type="compositionally biased region" description="Polar residues" evidence="7">
    <location>
        <begin position="945"/>
        <end position="954"/>
    </location>
</feature>
<feature type="compositionally biased region" description="Basic residues" evidence="7">
    <location>
        <begin position="707"/>
        <end position="720"/>
    </location>
</feature>
<dbReference type="Proteomes" id="UP000886611">
    <property type="component" value="Unassembled WGS sequence"/>
</dbReference>
<feature type="domain" description="SH3" evidence="8">
    <location>
        <begin position="1465"/>
        <end position="1524"/>
    </location>
</feature>
<dbReference type="Pfam" id="PF00018">
    <property type="entry name" value="SH3_1"/>
    <property type="match status" value="1"/>
</dbReference>
<dbReference type="GO" id="GO:0005769">
    <property type="term" value="C:early endosome"/>
    <property type="evidence" value="ECO:0007669"/>
    <property type="project" value="UniProtKB-SubCell"/>
</dbReference>
<dbReference type="PRINTS" id="PR00452">
    <property type="entry name" value="SH3DOMAIN"/>
</dbReference>
<comment type="subcellular location">
    <subcellularLocation>
        <location evidence="2">Early endosome</location>
    </subcellularLocation>
    <subcellularLocation>
        <location evidence="1">Membrane</location>
        <topology evidence="1">Peripheral membrane protein</topology>
    </subcellularLocation>
</comment>
<organism evidence="10 11">
    <name type="scientific">Polypterus senegalus</name>
    <name type="common">Senegal bichir</name>
    <dbReference type="NCBI Taxonomy" id="55291"/>
    <lineage>
        <taxon>Eukaryota</taxon>
        <taxon>Metazoa</taxon>
        <taxon>Chordata</taxon>
        <taxon>Craniata</taxon>
        <taxon>Vertebrata</taxon>
        <taxon>Euteleostomi</taxon>
        <taxon>Actinopterygii</taxon>
        <taxon>Polypteriformes</taxon>
        <taxon>Polypteridae</taxon>
        <taxon>Polypterus</taxon>
    </lineage>
</organism>
<evidence type="ECO:0000259" key="9">
    <source>
        <dbReference type="PROSITE" id="PS51021"/>
    </source>
</evidence>
<dbReference type="Pfam" id="PF03114">
    <property type="entry name" value="BAR"/>
    <property type="match status" value="1"/>
</dbReference>
<dbReference type="InterPro" id="IPR004148">
    <property type="entry name" value="BAR_dom"/>
</dbReference>
<dbReference type="PROSITE" id="PS50002">
    <property type="entry name" value="SH3"/>
    <property type="match status" value="1"/>
</dbReference>
<dbReference type="Gene3D" id="1.10.287.1490">
    <property type="match status" value="1"/>
</dbReference>
<dbReference type="InterPro" id="IPR001452">
    <property type="entry name" value="SH3_domain"/>
</dbReference>
<dbReference type="InterPro" id="IPR027267">
    <property type="entry name" value="AH/BAR_dom_sf"/>
</dbReference>
<feature type="non-terminal residue" evidence="10">
    <location>
        <position position="1527"/>
    </location>
</feature>
<evidence type="ECO:0000313" key="11">
    <source>
        <dbReference type="Proteomes" id="UP000886611"/>
    </source>
</evidence>
<evidence type="ECO:0000256" key="3">
    <source>
        <dbReference type="ARBA" id="ARBA00022443"/>
    </source>
</evidence>
<feature type="region of interest" description="Disordered" evidence="7">
    <location>
        <begin position="687"/>
        <end position="720"/>
    </location>
</feature>
<dbReference type="PANTHER" id="PTHR18957:SF0">
    <property type="entry name" value="CENTLEIN"/>
    <property type="match status" value="1"/>
</dbReference>
<dbReference type="FunFam" id="2.30.30.40:FF:000053">
    <property type="entry name" value="endophilin-A1 isoform X2"/>
    <property type="match status" value="1"/>
</dbReference>
<dbReference type="GO" id="GO:0005814">
    <property type="term" value="C:centriole"/>
    <property type="evidence" value="ECO:0007669"/>
    <property type="project" value="TreeGrafter"/>
</dbReference>
<proteinExistence type="predicted"/>
<dbReference type="GO" id="GO:0006897">
    <property type="term" value="P:endocytosis"/>
    <property type="evidence" value="ECO:0007669"/>
    <property type="project" value="UniProtKB-KW"/>
</dbReference>
<keyword evidence="11" id="KW-1185">Reference proteome</keyword>
<dbReference type="Gene3D" id="2.30.30.40">
    <property type="entry name" value="SH3 Domains"/>
    <property type="match status" value="1"/>
</dbReference>
<dbReference type="SMART" id="SM00721">
    <property type="entry name" value="BAR"/>
    <property type="match status" value="1"/>
</dbReference>
<feature type="coiled-coil region" evidence="6">
    <location>
        <begin position="374"/>
        <end position="462"/>
    </location>
</feature>
<dbReference type="PROSITE" id="PS51021">
    <property type="entry name" value="BAR"/>
    <property type="match status" value="1"/>
</dbReference>
<dbReference type="PANTHER" id="PTHR18957">
    <property type="entry name" value="CENTLEIN"/>
    <property type="match status" value="1"/>
</dbReference>
<feature type="region of interest" description="Disordered" evidence="7">
    <location>
        <begin position="746"/>
        <end position="834"/>
    </location>
</feature>
<dbReference type="SUPFAM" id="SSF50044">
    <property type="entry name" value="SH3-domain"/>
    <property type="match status" value="1"/>
</dbReference>
<sequence>MAFQGESKRFPVTSKKTEHPRIALLEEEVRNLSEELIQCQADKEFVWSLWKRLQVANPDLTQAVSLVVEREKEKAEAKDRKVLEILQVKDSKIEHLELQATGQQQEINNLVQRKIAVDQENDQMKQELSVLQKRLEEKSQELKHIKEKAKRKEEESRLAVKNLEEEKKALDTRGSDLQSDLQKLKKQAAQWKEEKSAIESKVKLLNDEIKEAKQQTEDLQSHHNEVCSELSVLKIQVANKEDYITKLKKELQEIQNLYQKSTQHAAQQAELIQQLESLNLDAQKVLQNQEEAHTAETVSYQKLYNELSARHEALKSSETQLLQNHVSLTTQLYQKEQKINQLQVKLQQTHHCSHQPARQTNAKHLEEEVHHVSSAEVESLIAAQKADIEQLREKLKTAEVKLAAHALACNNEAGSTLQRGRTFENEENKELRQVNERRQERLHLLQTNFRTLKEQLKEVDESHSKSKNKAPIHRVEPWLLRQEDSDAVWNELAYFKREHKKLLTEKTNLEDMLDQIKVQTATDKATIHELRLCLQQEKEELLLKLKDDTEVKSSTPKKKEEEKTEQMLNKVFNLEKKLKTVEKEAKKLKEANEQLIRSTSAFKESVARLQNAEEEKLLEIEKLQKENEVVKKELREKTNEHEKRVTTLKRQLVEASELRRENREILKQVERLQLMLSESKTSAAAAAAATQGPATKQGDLKTASSKVKFKAGKHRSTQRRRQAFLNQSIKEMSCVFQNFNQDGWEDISEDSESESLSKDNAVSSEEVRYEEESSILPTTESEVENSTTTEARYNVVRPLYPKASKERAERRKEKRTSSSKMSMPSAFNKEIKPKKKKAVIQNKVGWMALQQKITALQQQIAALHTEKRVALSTTRELKETNKKITSQLNLVNQRFQISKQVAQKLTSDLEELQRQKDKLETKVSELKEQQAQESRSAAQEPAVTPSHSLDSATPPTKDLELEIKQLQNKLKNANNEITKHIAASKTLKADVQEKEEQLQELQEKLSRMERDISMKRQLIEDLKSRLKSSQEHDKNYKEILHDMELKIRTLSEEALSKKVFVDSLKQRFAVATKEKAHYEELFRKCKEDVDKKSHKLQDLQSKLAESEIAMKELEETASQTMHGLAQQSEQALETVHKKLTSANSQIDEFIKFVKDLIKEIHEDINSTKSQIRKNKKQQKSQGRLSKESINRAQSLAASILNICPSDLEEILDVDDEKVDITSRAVLEIMARTTEYLQPNPASRAKLSMINTMSKIRGQEKGPGYPQAEALLGEAMVKYGRELGEESNFGLALIDAGDTMRELAEVKDALDMDVKQNFIDPLQNLHDKDLKEIQHHLKKMEGRRLDFDYKKKRHGKLQEDEIKQALEKFDESKEIAEQSMFNLLESDIEQVSQLSALVQAQVDYHRQAAEILQQLSSKLEDRIKETSTKPRREYMPKPRMVMEFTPSENHNGALAHSTAAKSPAPMDQPCCRALYDFDPENEGELGFKEGDIITLTNQIDDNWYEGMIHGQSGFFPINYVDILVPLPH</sequence>
<dbReference type="InterPro" id="IPR036028">
    <property type="entry name" value="SH3-like_dom_sf"/>
</dbReference>
<feature type="non-terminal residue" evidence="10">
    <location>
        <position position="1"/>
    </location>
</feature>
<feature type="region of interest" description="Disordered" evidence="7">
    <location>
        <begin position="920"/>
        <end position="955"/>
    </location>
</feature>
<evidence type="ECO:0000256" key="4">
    <source>
        <dbReference type="ARBA" id="ARBA00022583"/>
    </source>
</evidence>
<keyword evidence="4" id="KW-0254">Endocytosis</keyword>
<evidence type="ECO:0000259" key="8">
    <source>
        <dbReference type="PROSITE" id="PS50002"/>
    </source>
</evidence>
<evidence type="ECO:0000256" key="7">
    <source>
        <dbReference type="SAM" id="MobiDB-lite"/>
    </source>
</evidence>
<dbReference type="GO" id="GO:0005813">
    <property type="term" value="C:centrosome"/>
    <property type="evidence" value="ECO:0007669"/>
    <property type="project" value="TreeGrafter"/>
</dbReference>
<dbReference type="Gene3D" id="1.20.1270.60">
    <property type="entry name" value="Arfaptin homology (AH) domain/BAR domain"/>
    <property type="match status" value="1"/>
</dbReference>
<evidence type="ECO:0000313" key="10">
    <source>
        <dbReference type="EMBL" id="KAG2466634.1"/>
    </source>
</evidence>
<keyword evidence="3 5" id="KW-0728">SH3 domain</keyword>
<accession>A0A8X8BTU3</accession>
<dbReference type="InterPro" id="IPR038810">
    <property type="entry name" value="CNTLN"/>
</dbReference>
<comment type="caution">
    <text evidence="10">The sequence shown here is derived from an EMBL/GenBank/DDBJ whole genome shotgun (WGS) entry which is preliminary data.</text>
</comment>
<dbReference type="CDD" id="cd11803">
    <property type="entry name" value="SH3_Endophilin_A"/>
    <property type="match status" value="1"/>
</dbReference>
<dbReference type="SUPFAM" id="SSF103657">
    <property type="entry name" value="BAR/IMD domain-like"/>
    <property type="match status" value="1"/>
</dbReference>
<feature type="compositionally biased region" description="Low complexity" evidence="7">
    <location>
        <begin position="931"/>
        <end position="942"/>
    </location>
</feature>
<dbReference type="EMBL" id="JAATIS010001241">
    <property type="protein sequence ID" value="KAG2466634.1"/>
    <property type="molecule type" value="Genomic_DNA"/>
</dbReference>
<feature type="coiled-coil region" evidence="6">
    <location>
        <begin position="1061"/>
        <end position="1116"/>
    </location>
</feature>
<feature type="compositionally biased region" description="Basic and acidic residues" evidence="7">
    <location>
        <begin position="920"/>
        <end position="930"/>
    </location>
</feature>
<gene>
    <name evidence="10" type="primary">Cntln</name>
    <name evidence="10" type="ORF">GTO96_0020250</name>
</gene>
<reference evidence="10 11" key="1">
    <citation type="journal article" date="2021" name="Cell">
        <title>Tracing the genetic footprints of vertebrate landing in non-teleost ray-finned fishes.</title>
        <authorList>
            <person name="Bi X."/>
            <person name="Wang K."/>
            <person name="Yang L."/>
            <person name="Pan H."/>
            <person name="Jiang H."/>
            <person name="Wei Q."/>
            <person name="Fang M."/>
            <person name="Yu H."/>
            <person name="Zhu C."/>
            <person name="Cai Y."/>
            <person name="He Y."/>
            <person name="Gan X."/>
            <person name="Zeng H."/>
            <person name="Yu D."/>
            <person name="Zhu Y."/>
            <person name="Jiang H."/>
            <person name="Qiu Q."/>
            <person name="Yang H."/>
            <person name="Zhang Y.E."/>
            <person name="Wang W."/>
            <person name="Zhu M."/>
            <person name="He S."/>
            <person name="Zhang G."/>
        </authorList>
    </citation>
    <scope>NUCLEOTIDE SEQUENCE [LARGE SCALE GENOMIC DNA]</scope>
    <source>
        <strain evidence="10">Bchr_013</strain>
    </source>
</reference>
<evidence type="ECO:0000256" key="2">
    <source>
        <dbReference type="ARBA" id="ARBA00004412"/>
    </source>
</evidence>
<name>A0A8X8BTU3_POLSE</name>